<gene>
    <name evidence="2" type="ORF">A3207_09025</name>
</gene>
<comment type="caution">
    <text evidence="2">The sequence shown here is derived from an EMBL/GenBank/DDBJ whole genome shotgun (WGS) entry which is preliminary data.</text>
</comment>
<dbReference type="RefSeq" id="WP_400256356.1">
    <property type="nucleotide sequence ID" value="NZ_CAYAYE010000035.1"/>
</dbReference>
<dbReference type="PANTHER" id="PTHR30535">
    <property type="entry name" value="VITAMIN B12-BINDING PROTEIN"/>
    <property type="match status" value="1"/>
</dbReference>
<dbReference type="Gene3D" id="3.40.50.1980">
    <property type="entry name" value="Nitrogenase molybdenum iron protein domain"/>
    <property type="match status" value="1"/>
</dbReference>
<organism evidence="2 3">
    <name type="scientific">Candidatus Methanomassiliicoccus intestinalis</name>
    <dbReference type="NCBI Taxonomy" id="1406512"/>
    <lineage>
        <taxon>Archaea</taxon>
        <taxon>Methanobacteriati</taxon>
        <taxon>Thermoplasmatota</taxon>
        <taxon>Thermoplasmata</taxon>
        <taxon>Methanomassiliicoccales</taxon>
        <taxon>Methanomassiliicoccaceae</taxon>
        <taxon>Methanomassiliicoccus</taxon>
    </lineage>
</organism>
<dbReference type="Proteomes" id="UP000752814">
    <property type="component" value="Unassembled WGS sequence"/>
</dbReference>
<dbReference type="PANTHER" id="PTHR30535:SF33">
    <property type="entry name" value="PERIPLASMIC BINDING PROTEIN"/>
    <property type="match status" value="1"/>
</dbReference>
<reference evidence="2" key="1">
    <citation type="submission" date="2016-03" db="EMBL/GenBank/DDBJ databases">
        <authorList>
            <person name="Borrel G."/>
            <person name="Mccann A."/>
            <person name="O'Toole P.W."/>
        </authorList>
    </citation>
    <scope>NUCLEOTIDE SEQUENCE</scope>
    <source>
        <strain evidence="2">183</strain>
    </source>
</reference>
<name>A0A8J8PGT0_9ARCH</name>
<dbReference type="GO" id="GO:0000272">
    <property type="term" value="P:polysaccharide catabolic process"/>
    <property type="evidence" value="ECO:0007669"/>
    <property type="project" value="InterPro"/>
</dbReference>
<dbReference type="AlphaFoldDB" id="A0A8J8PGT0"/>
<keyword evidence="1" id="KW-1133">Transmembrane helix</keyword>
<evidence type="ECO:0000313" key="2">
    <source>
        <dbReference type="EMBL" id="TQS82531.1"/>
    </source>
</evidence>
<keyword evidence="1" id="KW-0812">Transmembrane</keyword>
<proteinExistence type="predicted"/>
<dbReference type="SUPFAM" id="SSF63446">
    <property type="entry name" value="Type I dockerin domain"/>
    <property type="match status" value="1"/>
</dbReference>
<evidence type="ECO:0008006" key="4">
    <source>
        <dbReference type="Google" id="ProtNLM"/>
    </source>
</evidence>
<dbReference type="Gene3D" id="1.10.1330.10">
    <property type="entry name" value="Dockerin domain"/>
    <property type="match status" value="1"/>
</dbReference>
<accession>A0A8J8PGT0</accession>
<dbReference type="EMBL" id="LVVT01000017">
    <property type="protein sequence ID" value="TQS82531.1"/>
    <property type="molecule type" value="Genomic_DNA"/>
</dbReference>
<keyword evidence="1" id="KW-0472">Membrane</keyword>
<feature type="transmembrane region" description="Helical" evidence="1">
    <location>
        <begin position="12"/>
        <end position="31"/>
    </location>
</feature>
<dbReference type="InterPro" id="IPR050902">
    <property type="entry name" value="ABC_Transporter_SBP"/>
</dbReference>
<dbReference type="InterPro" id="IPR036439">
    <property type="entry name" value="Dockerin_dom_sf"/>
</dbReference>
<sequence>MCEGIDINTKIIAVVAVVVIVAAAGGAYLLMSDSSGSKEYSTDEYPSRLMVLGNANLDDYLDERDVAYLENIIKQEKIDYDNYFMCDANFDKVIDEQDVDYLKKMIAEQWDDITYAYYVNVDYKVCKFDMTTSKKCITLIAPPLDNVLILNSSLVVGVDNRITTGKYAEEYNTVLDISKLVDVGNCNDPDKEKISQASKDNGGEMIVVCGTQESYGPNMEEALAGSGVQILRLPSWEYGATTQGFITLGYLLDEQDNAYKYMEWYDGVEKMVQEIIKTIPEKDRPWVAAAYAHTDSLQLLGEYTGEYANLMKLGVKDVAEKYLNGQQTGGHGNAISNEAVSAMVDQYGMQYLIGMVGAPFQTQGEYQAMVNTYNTWKNAIGPALDECEFAICGYSFSSGVSEVLNQLILGKYIYPDYFADVDVEKYVNEYCQFLGIDDKWTYDSMNLLYCNDPSQDIMNNRG</sequence>
<protein>
    <recommendedName>
        <fullName evidence="4">Periplasmic binding protein</fullName>
    </recommendedName>
</protein>
<evidence type="ECO:0000256" key="1">
    <source>
        <dbReference type="SAM" id="Phobius"/>
    </source>
</evidence>
<evidence type="ECO:0000313" key="3">
    <source>
        <dbReference type="Proteomes" id="UP000752814"/>
    </source>
</evidence>
<dbReference type="SUPFAM" id="SSF53807">
    <property type="entry name" value="Helical backbone' metal receptor"/>
    <property type="match status" value="1"/>
</dbReference>